<gene>
    <name evidence="3" type="ORF">FSB_LOCUS20351</name>
</gene>
<protein>
    <recommendedName>
        <fullName evidence="2">Reverse transcriptase Ty1/copia-type domain-containing protein</fullName>
    </recommendedName>
</protein>
<dbReference type="Pfam" id="PF07727">
    <property type="entry name" value="RVT_2"/>
    <property type="match status" value="1"/>
</dbReference>
<proteinExistence type="predicted"/>
<dbReference type="InterPro" id="IPR013103">
    <property type="entry name" value="RVT_2"/>
</dbReference>
<sequence length="748" mass="84843">MTNDKPELSSVPVVHVQSENPSFTTNVILTETNYDVWSQIMEMQIAGREKLEYLTSKTSPKVTDTSYAKWYAENQKVKGWLLTSMSPEIMKRYLRLPTAREIWTALAKAFYDGADESQLFALNQRAFSTKQIPNDVIAYKKSVERLRVHIFLNGLDAEFEQIRGEILRRDPVLDLEETYAYVRRDFVRRAALNGEPEHLEPSTMVARRVKYQQLQTNPKLDRTSGPLNHDHNQSYEIGAARPERMCTHCGGTGHTKSRCYELIGYPEWWDSAKAPRKRNSKTNHHASVAVVEPSHASTSNPEKASSFIATSGNVGKALHTSGGVDPGGVSGDGPEVFEDENQGQMEVQNQIEVPLVSHDVPPANQFVFSLQPIPMPESHENSESEPHLKVLPNRVTRGKPKVSYEPVLNSKSKYPINNYIPDGREAMNEEMKALQKNSTWEVVDLPEGKIPVGCRWVFTIKYKADGTIERCKARLVAKGYTQTYGIDYTETFALVAKINTVRILLSLAVNLDWPLHQFDVKNAFLHGNLQEEVYMELPPGLTGNDLEEEGKHYRSILPDKGILFTKDLALDMLTWLVYSDAPDWKNIGSVQDRPLYITGYIDIVISRRRELVTSRKRNGFKAICEMLEVVARSSAEAEYRGMAKAICEMLWIRNLMQDLHIKQVSPMKLYCDNKAACDIAHNPVQHDRTKHVEVDRHFIKEKLEEKLIEVPHVRSQDQLADVLTKAVSNQAFNGCLDKLGMSDIYAPT</sequence>
<dbReference type="Pfam" id="PF14223">
    <property type="entry name" value="Retrotran_gag_2"/>
    <property type="match status" value="1"/>
</dbReference>
<reference evidence="3" key="1">
    <citation type="submission" date="2018-02" db="EMBL/GenBank/DDBJ databases">
        <authorList>
            <person name="Cohen D.B."/>
            <person name="Kent A.D."/>
        </authorList>
    </citation>
    <scope>NUCLEOTIDE SEQUENCE</scope>
</reference>
<evidence type="ECO:0000259" key="2">
    <source>
        <dbReference type="Pfam" id="PF07727"/>
    </source>
</evidence>
<dbReference type="InterPro" id="IPR043502">
    <property type="entry name" value="DNA/RNA_pol_sf"/>
</dbReference>
<feature type="domain" description="Reverse transcriptase Ty1/copia-type" evidence="2">
    <location>
        <begin position="437"/>
        <end position="552"/>
    </location>
</feature>
<name>A0A2N9FZN5_FAGSY</name>
<evidence type="ECO:0000313" key="3">
    <source>
        <dbReference type="EMBL" id="SPC92469.1"/>
    </source>
</evidence>
<dbReference type="SUPFAM" id="SSF56672">
    <property type="entry name" value="DNA/RNA polymerases"/>
    <property type="match status" value="1"/>
</dbReference>
<dbReference type="EMBL" id="OIVN01001310">
    <property type="protein sequence ID" value="SPC92469.1"/>
    <property type="molecule type" value="Genomic_DNA"/>
</dbReference>
<accession>A0A2N9FZN5</accession>
<evidence type="ECO:0000256" key="1">
    <source>
        <dbReference type="SAM" id="MobiDB-lite"/>
    </source>
</evidence>
<dbReference type="PANTHER" id="PTHR11439:SF440">
    <property type="entry name" value="INTEGRASE CATALYTIC DOMAIN-CONTAINING PROTEIN"/>
    <property type="match status" value="1"/>
</dbReference>
<organism evidence="3">
    <name type="scientific">Fagus sylvatica</name>
    <name type="common">Beechnut</name>
    <dbReference type="NCBI Taxonomy" id="28930"/>
    <lineage>
        <taxon>Eukaryota</taxon>
        <taxon>Viridiplantae</taxon>
        <taxon>Streptophyta</taxon>
        <taxon>Embryophyta</taxon>
        <taxon>Tracheophyta</taxon>
        <taxon>Spermatophyta</taxon>
        <taxon>Magnoliopsida</taxon>
        <taxon>eudicotyledons</taxon>
        <taxon>Gunneridae</taxon>
        <taxon>Pentapetalae</taxon>
        <taxon>rosids</taxon>
        <taxon>fabids</taxon>
        <taxon>Fagales</taxon>
        <taxon>Fagaceae</taxon>
        <taxon>Fagus</taxon>
    </lineage>
</organism>
<dbReference type="CDD" id="cd09272">
    <property type="entry name" value="RNase_HI_RT_Ty1"/>
    <property type="match status" value="1"/>
</dbReference>
<dbReference type="AlphaFoldDB" id="A0A2N9FZN5"/>
<feature type="region of interest" description="Disordered" evidence="1">
    <location>
        <begin position="319"/>
        <end position="338"/>
    </location>
</feature>
<dbReference type="PANTHER" id="PTHR11439">
    <property type="entry name" value="GAG-POL-RELATED RETROTRANSPOSON"/>
    <property type="match status" value="1"/>
</dbReference>